<dbReference type="PANTHER" id="PTHR30151:SF0">
    <property type="entry name" value="ABC TRANSPORTER PERMEASE PROTEIN MJ0413-RELATED"/>
    <property type="match status" value="1"/>
</dbReference>
<protein>
    <submittedName>
        <fullName evidence="9">Binding-protein-dependent transport systems inner membrane component</fullName>
    </submittedName>
</protein>
<dbReference type="GO" id="GO:0055085">
    <property type="term" value="P:transmembrane transport"/>
    <property type="evidence" value="ECO:0007669"/>
    <property type="project" value="InterPro"/>
</dbReference>
<reference evidence="9" key="1">
    <citation type="journal article" date="2015" name="PeerJ">
        <title>First genomic representation of candidate bacterial phylum KSB3 points to enhanced environmental sensing as a trigger of wastewater bulking.</title>
        <authorList>
            <person name="Sekiguchi Y."/>
            <person name="Ohashi A."/>
            <person name="Parks D.H."/>
            <person name="Yamauchi T."/>
            <person name="Tyson G.W."/>
            <person name="Hugenholtz P."/>
        </authorList>
    </citation>
    <scope>NUCLEOTIDE SEQUENCE [LARGE SCALE GENOMIC DNA]</scope>
</reference>
<dbReference type="GO" id="GO:0005886">
    <property type="term" value="C:plasma membrane"/>
    <property type="evidence" value="ECO:0007669"/>
    <property type="project" value="UniProtKB-SubCell"/>
</dbReference>
<evidence type="ECO:0000256" key="1">
    <source>
        <dbReference type="ARBA" id="ARBA00004651"/>
    </source>
</evidence>
<feature type="domain" description="ABC transmembrane type-1" evidence="8">
    <location>
        <begin position="83"/>
        <end position="279"/>
    </location>
</feature>
<keyword evidence="4 7" id="KW-0812">Transmembrane</keyword>
<dbReference type="AlphaFoldDB" id="A0A0S6VXP9"/>
<gene>
    <name evidence="9" type="ORF">U14_02056</name>
</gene>
<dbReference type="STRING" id="1499966.U14_02056"/>
<feature type="transmembrane region" description="Helical" evidence="7">
    <location>
        <begin position="29"/>
        <end position="46"/>
    </location>
</feature>
<sequence length="284" mass="31666">MYFSPRDRKEYQVRAMERLKAIRLDKDKMTAMIYPVIFGGLIIVLWQTEILHKIIGADTFTLPVPNRIVKIIIDNAPAIMRNVKATVFVALGGLTFGSWLGYFMAIIASAFARWGVGGLTVISAFNAIPIIAIAPIMNNLTKDFSRDPNVRSMLAKILVVMITCTVSMSINAYRGLTELKPFSEDLMRSFAASRWTIFFKLRVPNSVPYIFTALRVSVPASIISAMVSEYFAEYIIGVGRQIRENIVLAQYATAWAYIAAAFAIGVTMYVILLCAEGVLLKGRR</sequence>
<keyword evidence="5 7" id="KW-1133">Transmembrane helix</keyword>
<dbReference type="InterPro" id="IPR000515">
    <property type="entry name" value="MetI-like"/>
</dbReference>
<dbReference type="PROSITE" id="PS50928">
    <property type="entry name" value="ABC_TM1"/>
    <property type="match status" value="1"/>
</dbReference>
<feature type="transmembrane region" description="Helical" evidence="7">
    <location>
        <begin position="254"/>
        <end position="280"/>
    </location>
</feature>
<dbReference type="Proteomes" id="UP000030700">
    <property type="component" value="Unassembled WGS sequence"/>
</dbReference>
<evidence type="ECO:0000313" key="9">
    <source>
        <dbReference type="EMBL" id="GAK50815.1"/>
    </source>
</evidence>
<dbReference type="PANTHER" id="PTHR30151">
    <property type="entry name" value="ALKANE SULFONATE ABC TRANSPORTER-RELATED, MEMBRANE SUBUNIT"/>
    <property type="match status" value="1"/>
</dbReference>
<evidence type="ECO:0000259" key="8">
    <source>
        <dbReference type="PROSITE" id="PS50928"/>
    </source>
</evidence>
<keyword evidence="10" id="KW-1185">Reference proteome</keyword>
<comment type="similarity">
    <text evidence="7">Belongs to the binding-protein-dependent transport system permease family.</text>
</comment>
<dbReference type="EMBL" id="DF820456">
    <property type="protein sequence ID" value="GAK50815.1"/>
    <property type="molecule type" value="Genomic_DNA"/>
</dbReference>
<evidence type="ECO:0000256" key="7">
    <source>
        <dbReference type="RuleBase" id="RU363032"/>
    </source>
</evidence>
<name>A0A0S6VXP9_9BACT</name>
<evidence type="ECO:0000313" key="10">
    <source>
        <dbReference type="Proteomes" id="UP000030700"/>
    </source>
</evidence>
<dbReference type="Pfam" id="PF00528">
    <property type="entry name" value="BPD_transp_1"/>
    <property type="match status" value="1"/>
</dbReference>
<keyword evidence="3" id="KW-1003">Cell membrane</keyword>
<comment type="subcellular location">
    <subcellularLocation>
        <location evidence="1 7">Cell membrane</location>
        <topology evidence="1 7">Multi-pass membrane protein</topology>
    </subcellularLocation>
</comment>
<dbReference type="InterPro" id="IPR035906">
    <property type="entry name" value="MetI-like_sf"/>
</dbReference>
<keyword evidence="6 7" id="KW-0472">Membrane</keyword>
<evidence type="ECO:0000256" key="2">
    <source>
        <dbReference type="ARBA" id="ARBA00022448"/>
    </source>
</evidence>
<feature type="transmembrane region" description="Helical" evidence="7">
    <location>
        <begin position="153"/>
        <end position="173"/>
    </location>
</feature>
<evidence type="ECO:0000256" key="5">
    <source>
        <dbReference type="ARBA" id="ARBA00022989"/>
    </source>
</evidence>
<keyword evidence="2 7" id="KW-0813">Transport</keyword>
<accession>A0A0S6VXP9</accession>
<proteinExistence type="inferred from homology"/>
<organism evidence="9">
    <name type="scientific">Candidatus Moduliflexus flocculans</name>
    <dbReference type="NCBI Taxonomy" id="1499966"/>
    <lineage>
        <taxon>Bacteria</taxon>
        <taxon>Candidatus Moduliflexota</taxon>
        <taxon>Candidatus Moduliflexia</taxon>
        <taxon>Candidatus Moduliflexales</taxon>
        <taxon>Candidatus Moduliflexaceae</taxon>
    </lineage>
</organism>
<evidence type="ECO:0000256" key="6">
    <source>
        <dbReference type="ARBA" id="ARBA00023136"/>
    </source>
</evidence>
<feature type="transmembrane region" description="Helical" evidence="7">
    <location>
        <begin position="87"/>
        <end position="112"/>
    </location>
</feature>
<feature type="transmembrane region" description="Helical" evidence="7">
    <location>
        <begin position="118"/>
        <end position="141"/>
    </location>
</feature>
<evidence type="ECO:0000256" key="3">
    <source>
        <dbReference type="ARBA" id="ARBA00022475"/>
    </source>
</evidence>
<evidence type="ECO:0000256" key="4">
    <source>
        <dbReference type="ARBA" id="ARBA00022692"/>
    </source>
</evidence>
<dbReference type="Gene3D" id="1.10.3720.10">
    <property type="entry name" value="MetI-like"/>
    <property type="match status" value="1"/>
</dbReference>
<dbReference type="SUPFAM" id="SSF161098">
    <property type="entry name" value="MetI-like"/>
    <property type="match status" value="1"/>
</dbReference>
<dbReference type="HOGENOM" id="CLU_046113_2_0_0"/>